<dbReference type="GO" id="GO:0005524">
    <property type="term" value="F:ATP binding"/>
    <property type="evidence" value="ECO:0007669"/>
    <property type="project" value="UniProtKB-UniRule"/>
</dbReference>
<feature type="compositionally biased region" description="Low complexity" evidence="6">
    <location>
        <begin position="407"/>
        <end position="418"/>
    </location>
</feature>
<evidence type="ECO:0000256" key="5">
    <source>
        <dbReference type="PROSITE-ProRule" id="PRU10141"/>
    </source>
</evidence>
<organism evidence="8 9">
    <name type="scientific">Sorangium cellulosum</name>
    <name type="common">Polyangium cellulosum</name>
    <dbReference type="NCBI Taxonomy" id="56"/>
    <lineage>
        <taxon>Bacteria</taxon>
        <taxon>Pseudomonadati</taxon>
        <taxon>Myxococcota</taxon>
        <taxon>Polyangia</taxon>
        <taxon>Polyangiales</taxon>
        <taxon>Polyangiaceae</taxon>
        <taxon>Sorangium</taxon>
    </lineage>
</organism>
<dbReference type="Proteomes" id="UP000295497">
    <property type="component" value="Chromosome"/>
</dbReference>
<keyword evidence="3 8" id="KW-0418">Kinase</keyword>
<evidence type="ECO:0000256" key="2">
    <source>
        <dbReference type="ARBA" id="ARBA00022741"/>
    </source>
</evidence>
<protein>
    <submittedName>
        <fullName evidence="8">Protein kinase</fullName>
        <ecNumber evidence="8">2.7.11.1</ecNumber>
    </submittedName>
</protein>
<evidence type="ECO:0000256" key="4">
    <source>
        <dbReference type="ARBA" id="ARBA00022840"/>
    </source>
</evidence>
<dbReference type="PROSITE" id="PS00108">
    <property type="entry name" value="PROTEIN_KINASE_ST"/>
    <property type="match status" value="1"/>
</dbReference>
<dbReference type="PROSITE" id="PS50011">
    <property type="entry name" value="PROTEIN_KINASE_DOM"/>
    <property type="match status" value="1"/>
</dbReference>
<feature type="compositionally biased region" description="Pro residues" evidence="6">
    <location>
        <begin position="419"/>
        <end position="437"/>
    </location>
</feature>
<dbReference type="InterPro" id="IPR008271">
    <property type="entry name" value="Ser/Thr_kinase_AS"/>
</dbReference>
<name>A0A4P2QPC8_SORCE</name>
<sequence length="510" mass="52380">MSTSTPDELSIGIAPGDVLLGKYRVESVLGRGAMGLVVAARHLALDDRVAIKVLLPRYVQDPEILQRFLREGRAAVRIRSPHVVRVADVGTLENGAPYMVMDHLEGKDLAAVLAESGPLAVPLAVDLVLQACEALAEAHAQGIVHRDVKPSNLFLTRNADGSPCVKVLDFGISKMSHAEDHALTRVGGVLGSPLYMSPEQLRSASDVDGRADIYSLGVVLFQLLTGRTPFVAHELAQLVYLVTQGEPQRPRALRPDLPEPLEQVILTAIARDRDRRFPTAADFALALVPFAPPHLRAAAERLFGALRGALPAPAPPPGGAPLAASTAGAAVAAAAMPADGALTIAPVGTTNRRPASLDRRVLPIALGLGLAVVASGVFLWRLSPGTAPTEGSQGAQAEPRAAPPSAAPSVAIEPSASAAPPPAAAEPSPAAEPPPAAAEPSPAAAEPSASAAPPPGAAPGASAEGQHEAARATATAAPKPAKPSGSAPPRRSTPPPKRPVSADPFQRDVF</sequence>
<feature type="region of interest" description="Disordered" evidence="6">
    <location>
        <begin position="387"/>
        <end position="510"/>
    </location>
</feature>
<evidence type="ECO:0000259" key="7">
    <source>
        <dbReference type="PROSITE" id="PS50011"/>
    </source>
</evidence>
<dbReference type="Pfam" id="PF00069">
    <property type="entry name" value="Pkinase"/>
    <property type="match status" value="1"/>
</dbReference>
<reference evidence="8 9" key="1">
    <citation type="submission" date="2015-09" db="EMBL/GenBank/DDBJ databases">
        <title>Sorangium comparison.</title>
        <authorList>
            <person name="Zaburannyi N."/>
            <person name="Bunk B."/>
            <person name="Overmann J."/>
            <person name="Mueller R."/>
        </authorList>
    </citation>
    <scope>NUCLEOTIDE SEQUENCE [LARGE SCALE GENOMIC DNA]</scope>
    <source>
        <strain evidence="8 9">So ce836</strain>
    </source>
</reference>
<proteinExistence type="predicted"/>
<keyword evidence="4 5" id="KW-0067">ATP-binding</keyword>
<evidence type="ECO:0000256" key="3">
    <source>
        <dbReference type="ARBA" id="ARBA00022777"/>
    </source>
</evidence>
<keyword evidence="1 8" id="KW-0808">Transferase</keyword>
<dbReference type="SMART" id="SM00220">
    <property type="entry name" value="S_TKc"/>
    <property type="match status" value="1"/>
</dbReference>
<dbReference type="CDD" id="cd14014">
    <property type="entry name" value="STKc_PknB_like"/>
    <property type="match status" value="1"/>
</dbReference>
<feature type="domain" description="Protein kinase" evidence="7">
    <location>
        <begin position="23"/>
        <end position="291"/>
    </location>
</feature>
<dbReference type="InterPro" id="IPR000719">
    <property type="entry name" value="Prot_kinase_dom"/>
</dbReference>
<evidence type="ECO:0000313" key="8">
    <source>
        <dbReference type="EMBL" id="AUX31353.1"/>
    </source>
</evidence>
<dbReference type="RefSeq" id="WP_237245376.1">
    <property type="nucleotide sequence ID" value="NZ_CP012672.1"/>
</dbReference>
<keyword evidence="2 5" id="KW-0547">Nucleotide-binding</keyword>
<dbReference type="InterPro" id="IPR011009">
    <property type="entry name" value="Kinase-like_dom_sf"/>
</dbReference>
<feature type="binding site" evidence="5">
    <location>
        <position position="52"/>
    </location>
    <ligand>
        <name>ATP</name>
        <dbReference type="ChEBI" id="CHEBI:30616"/>
    </ligand>
</feature>
<evidence type="ECO:0000313" key="9">
    <source>
        <dbReference type="Proteomes" id="UP000295497"/>
    </source>
</evidence>
<dbReference type="PROSITE" id="PS00107">
    <property type="entry name" value="PROTEIN_KINASE_ATP"/>
    <property type="match status" value="1"/>
</dbReference>
<dbReference type="EC" id="2.7.11.1" evidence="8"/>
<dbReference type="InterPro" id="IPR017441">
    <property type="entry name" value="Protein_kinase_ATP_BS"/>
</dbReference>
<gene>
    <name evidence="8" type="ORF">SOCE836_034820</name>
</gene>
<dbReference type="Gene3D" id="3.30.200.20">
    <property type="entry name" value="Phosphorylase Kinase, domain 1"/>
    <property type="match status" value="1"/>
</dbReference>
<dbReference type="PANTHER" id="PTHR43289">
    <property type="entry name" value="MITOGEN-ACTIVATED PROTEIN KINASE KINASE KINASE 20-RELATED"/>
    <property type="match status" value="1"/>
</dbReference>
<evidence type="ECO:0000256" key="6">
    <source>
        <dbReference type="SAM" id="MobiDB-lite"/>
    </source>
</evidence>
<feature type="compositionally biased region" description="Low complexity" evidence="6">
    <location>
        <begin position="438"/>
        <end position="451"/>
    </location>
</feature>
<dbReference type="AlphaFoldDB" id="A0A4P2QPC8"/>
<dbReference type="Gene3D" id="1.10.510.10">
    <property type="entry name" value="Transferase(Phosphotransferase) domain 1"/>
    <property type="match status" value="1"/>
</dbReference>
<feature type="compositionally biased region" description="Low complexity" evidence="6">
    <location>
        <begin position="471"/>
        <end position="490"/>
    </location>
</feature>
<dbReference type="EMBL" id="CP012672">
    <property type="protein sequence ID" value="AUX31353.1"/>
    <property type="molecule type" value="Genomic_DNA"/>
</dbReference>
<dbReference type="SUPFAM" id="SSF56112">
    <property type="entry name" value="Protein kinase-like (PK-like)"/>
    <property type="match status" value="1"/>
</dbReference>
<dbReference type="GO" id="GO:0004674">
    <property type="term" value="F:protein serine/threonine kinase activity"/>
    <property type="evidence" value="ECO:0007669"/>
    <property type="project" value="UniProtKB-EC"/>
</dbReference>
<dbReference type="PANTHER" id="PTHR43289:SF6">
    <property type="entry name" value="SERINE_THREONINE-PROTEIN KINASE NEKL-3"/>
    <property type="match status" value="1"/>
</dbReference>
<accession>A0A4P2QPC8</accession>
<evidence type="ECO:0000256" key="1">
    <source>
        <dbReference type="ARBA" id="ARBA00022679"/>
    </source>
</evidence>